<dbReference type="EMBL" id="JBBXMP010000018">
    <property type="protein sequence ID" value="KAL0068389.1"/>
    <property type="molecule type" value="Genomic_DNA"/>
</dbReference>
<keyword evidence="5" id="KW-1185">Reference proteome</keyword>
<feature type="compositionally biased region" description="Basic and acidic residues" evidence="1">
    <location>
        <begin position="1451"/>
        <end position="1460"/>
    </location>
</feature>
<reference evidence="4 5" key="1">
    <citation type="submission" date="2024-05" db="EMBL/GenBank/DDBJ databases">
        <title>A draft genome resource for the thread blight pathogen Marasmius tenuissimus strain MS-2.</title>
        <authorList>
            <person name="Yulfo-Soto G.E."/>
            <person name="Baruah I.K."/>
            <person name="Amoako-Attah I."/>
            <person name="Bukari Y."/>
            <person name="Meinhardt L.W."/>
            <person name="Bailey B.A."/>
            <person name="Cohen S.P."/>
        </authorList>
    </citation>
    <scope>NUCLEOTIDE SEQUENCE [LARGE SCALE GENOMIC DNA]</scope>
    <source>
        <strain evidence="4 5">MS-2</strain>
    </source>
</reference>
<evidence type="ECO:0000256" key="1">
    <source>
        <dbReference type="SAM" id="MobiDB-lite"/>
    </source>
</evidence>
<feature type="transmembrane region" description="Helical" evidence="2">
    <location>
        <begin position="159"/>
        <end position="176"/>
    </location>
</feature>
<feature type="region of interest" description="Disordered" evidence="1">
    <location>
        <begin position="1417"/>
        <end position="1469"/>
    </location>
</feature>
<feature type="transmembrane region" description="Helical" evidence="2">
    <location>
        <begin position="188"/>
        <end position="209"/>
    </location>
</feature>
<feature type="compositionally biased region" description="Acidic residues" evidence="1">
    <location>
        <begin position="1417"/>
        <end position="1427"/>
    </location>
</feature>
<feature type="domain" description="DUF6532" evidence="3">
    <location>
        <begin position="1161"/>
        <end position="1356"/>
    </location>
</feature>
<proteinExistence type="predicted"/>
<comment type="caution">
    <text evidence="4">The sequence shown here is derived from an EMBL/GenBank/DDBJ whole genome shotgun (WGS) entry which is preliminary data.</text>
</comment>
<keyword evidence="2" id="KW-1133">Transmembrane helix</keyword>
<evidence type="ECO:0000313" key="5">
    <source>
        <dbReference type="Proteomes" id="UP001437256"/>
    </source>
</evidence>
<name>A0ABR3A4T2_9AGAR</name>
<gene>
    <name evidence="4" type="ORF">AAF712_004467</name>
</gene>
<protein>
    <recommendedName>
        <fullName evidence="3">DUF6532 domain-containing protein</fullName>
    </recommendedName>
</protein>
<feature type="transmembrane region" description="Helical" evidence="2">
    <location>
        <begin position="290"/>
        <end position="311"/>
    </location>
</feature>
<accession>A0ABR3A4T2</accession>
<organism evidence="4 5">
    <name type="scientific">Marasmius tenuissimus</name>
    <dbReference type="NCBI Taxonomy" id="585030"/>
    <lineage>
        <taxon>Eukaryota</taxon>
        <taxon>Fungi</taxon>
        <taxon>Dikarya</taxon>
        <taxon>Basidiomycota</taxon>
        <taxon>Agaricomycotina</taxon>
        <taxon>Agaricomycetes</taxon>
        <taxon>Agaricomycetidae</taxon>
        <taxon>Agaricales</taxon>
        <taxon>Marasmiineae</taxon>
        <taxon>Marasmiaceae</taxon>
        <taxon>Marasmius</taxon>
    </lineage>
</organism>
<evidence type="ECO:0000313" key="4">
    <source>
        <dbReference type="EMBL" id="KAL0068389.1"/>
    </source>
</evidence>
<evidence type="ECO:0000256" key="2">
    <source>
        <dbReference type="SAM" id="Phobius"/>
    </source>
</evidence>
<dbReference type="InterPro" id="IPR045341">
    <property type="entry name" value="DUF6532"/>
</dbReference>
<evidence type="ECO:0000259" key="3">
    <source>
        <dbReference type="Pfam" id="PF20149"/>
    </source>
</evidence>
<dbReference type="Pfam" id="PF20149">
    <property type="entry name" value="DUF6532"/>
    <property type="match status" value="1"/>
</dbReference>
<dbReference type="Proteomes" id="UP001437256">
    <property type="component" value="Unassembled WGS sequence"/>
</dbReference>
<keyword evidence="2" id="KW-0472">Membrane</keyword>
<feature type="transmembrane region" description="Helical" evidence="2">
    <location>
        <begin position="42"/>
        <end position="68"/>
    </location>
</feature>
<keyword evidence="2" id="KW-0812">Transmembrane</keyword>
<sequence length="1469" mass="165270">MSQPPNFVDTLSGGIQEVSALLPLLGTEQCERHVGTALDKGYLFAAATPLSIFGSLGIVKTAFATLLATTTKPFYGGRWLSDAGFGTTGSVSSMATLVNDTKQYGAEVQLHRLMKEQHIDNPELVKSIEWFGWRRKNTTDGAGSAGLASSLDLSWNTSLILSSAVLSLVGVTPYLYLIHDDWGHALSWLFPILRSFGSLLCVVTVQFALQIRIHRITTTSLLLMKARKQYPLKIDDAIEDRDTLLEVRLHNLQKELRELGRDYDPEKQLDTTQLSELQDMFEAHSLSEGALMFLLQAILVCGMAMIIAGYVGCFNMVGRTDVKNGPYVWFGMETGLAVLRIALWGWNPAWDEGGTGMTMHLSLCSKDLTFDASLTLSNPKLANIPALTSSTSHTSLEKADAGQLVSTSTIPQFPLITTPLHLSRLTSPFHYAGIWGKEDKEAFVAESVDDFLASATPYVGPLPRLDAGELECILLYYSIVPGIDELRERKLLCMTVCRSDSKWTSISVFIDGDMSRTVFTSQSRDFPGTRALRVTLDSEAQLDSIAIIDRRTLNLLLDYSFRLFSRLCTVDTNSGSQLALSWNVTLPSSLHPGISRESIPLTETDKEYFRIHQIHDLKSDYCLLRRDLLVGVFRVPETRELGLILESAVMEVYLCILEHDFIQSLPTSPTHFRSLALEWIRGMEHRISLEREARRRTWERESSKTSHVIFTYEATYDILVQELRTLRQLPTDSFAIRRWREIIHHPDRPLSVSELLGLPPLNNLEKLRYQFLPTFTVDGKGDVPSPVFHKMVTFLRSSWSRLINARLSSYERIDLYGPESPEFSPPYSMIRQLSDRTSSELSRQFESVQMIDYHPGDDDDVLGFLRFICSLPPSPSLTSLLFTGTRLGKEALSLVQAVLQRHDRIMCVLFNSCGRVDRTHIDQAVAVNRQKWKEDAQSAGVFTYSIGYDNIPAIGDKECSGCCTIYQHELVLTKEAEVVAMIHIPQPGKITVNLSLIPDLSHYVSLAASLTRSASDSITGEVGGATSDGSDHVMDSFFADVVESQLTGFGSVSLDAFSELATGCYELRIQSDDFAYLLKELTIDFIARSTGGEPDIKSKDSEEAGIVMVQEGEEAHREGETSSLKEEGKPIRTLELCPGIQGEELGDYIGSSRTIVERSLRDYENVLICWNMFPDPDQHIKYCSDIWDYLQNGLSRKGEPLFDLTPEVRRLMAKRGTQYRIAACDRIEPLIVPMFGFDTGTHQGEVVRANQKKYASLATSFGWYHKNPEERTGYMQHPIIVESIYKTLYYNRRAPGMRYEWREHFRPLAVQAIAFLFTLIDHCLSKWSTGKYIDREIDEGELIPVYKRHLVRFHEWTELDLLLTKKIRVQWGNQGLAYAQSVMDYGDGLPMSETDRENARYDLELFSMCLDEIELESETDTEADSALESDSGSIIEVRDDASSEESVVDSSSERDTDSVKTRYTQQDPT</sequence>